<dbReference type="InterPro" id="IPR051324">
    <property type="entry name" value="Stress/Tellurium_Resist"/>
</dbReference>
<evidence type="ECO:0000313" key="5">
    <source>
        <dbReference type="EMBL" id="GAA4052126.1"/>
    </source>
</evidence>
<dbReference type="CDD" id="cd06127">
    <property type="entry name" value="DEDDh"/>
    <property type="match status" value="1"/>
</dbReference>
<dbReference type="CDD" id="cd06974">
    <property type="entry name" value="TerD_like"/>
    <property type="match status" value="1"/>
</dbReference>
<evidence type="ECO:0000256" key="1">
    <source>
        <dbReference type="ARBA" id="ARBA00008775"/>
    </source>
</evidence>
<dbReference type="Gene3D" id="3.30.420.10">
    <property type="entry name" value="Ribonuclease H-like superfamily/Ribonuclease H"/>
    <property type="match status" value="1"/>
</dbReference>
<dbReference type="InterPro" id="IPR012337">
    <property type="entry name" value="RNaseH-like_sf"/>
</dbReference>
<comment type="caution">
    <text evidence="5">The sequence shown here is derived from an EMBL/GenBank/DDBJ whole genome shotgun (WGS) entry which is preliminary data.</text>
</comment>
<dbReference type="InterPro" id="IPR013520">
    <property type="entry name" value="Ribonucl_H"/>
</dbReference>
<sequence>MSLVSTSFDVPNMGDYAHDWALVDVETSGLIARRDRVLSVAVITIGPGGEQTGEFSTLLNPGCDPGPVEVHGLTVERLQGAPTFDQVAGRIGAMLQDRVLVAHNAQFDYDFLAYEFARARMWLPVSQRLCTLALNRQVDPPTDDMKLGTLAAHYGVPQQRAHDALDDTRVLAGILRASLREAARLDLPLPLVACPPRAESQFTPKPPKTPCAYRNPGRLTPDGPLQQGMKVAITGETAHARAELVGRAVAAGLNMMTSVSRHTSVLVTNEPASGSAKARRALAEGVPVIDEHTFLQLLADVQPGTAHEATAVAVTPATEPVAAEPVVGPAELAPATAAAAHPATTSAAPVPEAAALPPAAAGVPVPAPRQPVPSIGTLDKPLAGRRVLVLGGVHADAAAARTRVVELGGSAAVNLSASVTDVVLLEGGQGDRRMSRITALELPVHDLRWLTAPTATTPAATTLRPQEPHVMPRGGVIDLPMPHGRPAPEWYVTAGWAPQTDYEIDVVAFLLDEDEQVTFDEDFIFYGAPESPAGTVRLLTGGPAEQTIALNLASLPPATRKVVVAAAIDGAATFGTVGAIQIGTAPGSSGAPLARATLDAATTERTMLLAEIYRRGPVWRLRAVGQGYDHGLDALARGYGVDIAD</sequence>
<dbReference type="Pfam" id="PF00929">
    <property type="entry name" value="RNase_T"/>
    <property type="match status" value="1"/>
</dbReference>
<dbReference type="SUPFAM" id="SSF52113">
    <property type="entry name" value="BRCT domain"/>
    <property type="match status" value="1"/>
</dbReference>
<feature type="region of interest" description="Disordered" evidence="2">
    <location>
        <begin position="198"/>
        <end position="224"/>
    </location>
</feature>
<reference evidence="6" key="1">
    <citation type="journal article" date="2019" name="Int. J. Syst. Evol. Microbiol.">
        <title>The Global Catalogue of Microorganisms (GCM) 10K type strain sequencing project: providing services to taxonomists for standard genome sequencing and annotation.</title>
        <authorList>
            <consortium name="The Broad Institute Genomics Platform"/>
            <consortium name="The Broad Institute Genome Sequencing Center for Infectious Disease"/>
            <person name="Wu L."/>
            <person name="Ma J."/>
        </authorList>
    </citation>
    <scope>NUCLEOTIDE SEQUENCE [LARGE SCALE GENOMIC DNA]</scope>
    <source>
        <strain evidence="6">JCM 16925</strain>
    </source>
</reference>
<dbReference type="PANTHER" id="PTHR32097">
    <property type="entry name" value="CAMP-BINDING PROTEIN 1-RELATED"/>
    <property type="match status" value="1"/>
</dbReference>
<evidence type="ECO:0000259" key="3">
    <source>
        <dbReference type="SMART" id="SM00292"/>
    </source>
</evidence>
<feature type="domain" description="BRCT" evidence="3">
    <location>
        <begin position="379"/>
        <end position="457"/>
    </location>
</feature>
<keyword evidence="6" id="KW-1185">Reference proteome</keyword>
<dbReference type="InterPro" id="IPR001357">
    <property type="entry name" value="BRCT_dom"/>
</dbReference>
<gene>
    <name evidence="5" type="ORF">GCM10022233_23650</name>
</gene>
<dbReference type="RefSeq" id="WP_345011524.1">
    <property type="nucleotide sequence ID" value="NZ_BAAAZY010000008.1"/>
</dbReference>
<proteinExistence type="inferred from homology"/>
<dbReference type="SUPFAM" id="SSF53098">
    <property type="entry name" value="Ribonuclease H-like"/>
    <property type="match status" value="1"/>
</dbReference>
<dbReference type="NCBIfam" id="TIGR00573">
    <property type="entry name" value="dnaq"/>
    <property type="match status" value="1"/>
</dbReference>
<dbReference type="Gene3D" id="2.60.60.30">
    <property type="entry name" value="sav2460 like domains"/>
    <property type="match status" value="1"/>
</dbReference>
<dbReference type="InterPro" id="IPR036397">
    <property type="entry name" value="RNaseH_sf"/>
</dbReference>
<organism evidence="5 6">
    <name type="scientific">Streptomyces shaanxiensis</name>
    <dbReference type="NCBI Taxonomy" id="653357"/>
    <lineage>
        <taxon>Bacteria</taxon>
        <taxon>Bacillati</taxon>
        <taxon>Actinomycetota</taxon>
        <taxon>Actinomycetes</taxon>
        <taxon>Kitasatosporales</taxon>
        <taxon>Streptomycetaceae</taxon>
        <taxon>Streptomyces</taxon>
    </lineage>
</organism>
<dbReference type="Proteomes" id="UP001499984">
    <property type="component" value="Unassembled WGS sequence"/>
</dbReference>
<dbReference type="Gene3D" id="3.40.50.10190">
    <property type="entry name" value="BRCT domain"/>
    <property type="match status" value="1"/>
</dbReference>
<comment type="similarity">
    <text evidence="1">Belongs to the CAPAB/TerDEXZ family.</text>
</comment>
<dbReference type="InterPro" id="IPR003325">
    <property type="entry name" value="TerD"/>
</dbReference>
<dbReference type="SMART" id="SM00292">
    <property type="entry name" value="BRCT"/>
    <property type="match status" value="2"/>
</dbReference>
<dbReference type="InterPro" id="IPR006054">
    <property type="entry name" value="DnaQ"/>
</dbReference>
<feature type="domain" description="BRCT" evidence="3">
    <location>
        <begin position="223"/>
        <end position="301"/>
    </location>
</feature>
<name>A0ABP7UTE0_9ACTN</name>
<feature type="domain" description="Exonuclease" evidence="4">
    <location>
        <begin position="19"/>
        <end position="184"/>
    </location>
</feature>
<accession>A0ABP7UTE0</accession>
<evidence type="ECO:0008006" key="7">
    <source>
        <dbReference type="Google" id="ProtNLM"/>
    </source>
</evidence>
<dbReference type="InterPro" id="IPR036420">
    <property type="entry name" value="BRCT_dom_sf"/>
</dbReference>
<dbReference type="Pfam" id="PF02342">
    <property type="entry name" value="TerD"/>
    <property type="match status" value="1"/>
</dbReference>
<dbReference type="EMBL" id="BAAAZY010000008">
    <property type="protein sequence ID" value="GAA4052126.1"/>
    <property type="molecule type" value="Genomic_DNA"/>
</dbReference>
<evidence type="ECO:0000259" key="4">
    <source>
        <dbReference type="SMART" id="SM00479"/>
    </source>
</evidence>
<protein>
    <recommendedName>
        <fullName evidence="7">DNA polymerase III</fullName>
    </recommendedName>
</protein>
<dbReference type="PANTHER" id="PTHR32097:SF4">
    <property type="entry name" value="GENERAL STRESS PROTEIN 16U"/>
    <property type="match status" value="1"/>
</dbReference>
<evidence type="ECO:0000256" key="2">
    <source>
        <dbReference type="SAM" id="MobiDB-lite"/>
    </source>
</evidence>
<evidence type="ECO:0000313" key="6">
    <source>
        <dbReference type="Proteomes" id="UP001499984"/>
    </source>
</evidence>
<dbReference type="SMART" id="SM00479">
    <property type="entry name" value="EXOIII"/>
    <property type="match status" value="1"/>
</dbReference>